<dbReference type="EMBL" id="MN740809">
    <property type="protein sequence ID" value="QHU12705.1"/>
    <property type="molecule type" value="Genomic_DNA"/>
</dbReference>
<sequence>MSYRVWSTAFSNAPVEETNVYVSIDEWKRIHDDQPEAQRIFARIMRGEDEAFCALGEPIPMDHFRNTENSESVIIPDWVRGALRIDGSGEHLEIAWLAEDSFPKATRVVLRPHDSALFHGDIKDDLERELTSYGVIMERTTIPVSLRTLGGFSILIDIIRTYPANIVLLDGDEIVFEFEASLDTPPPPTEAVSVLSEPVDSAPVGNRLGGVNHPPLPDGRPWNPWREV</sequence>
<reference evidence="2" key="1">
    <citation type="journal article" date="2020" name="Nature">
        <title>Giant virus diversity and host interactions through global metagenomics.</title>
        <authorList>
            <person name="Schulz F."/>
            <person name="Roux S."/>
            <person name="Paez-Espino D."/>
            <person name="Jungbluth S."/>
            <person name="Walsh D.A."/>
            <person name="Denef V.J."/>
            <person name="McMahon K.D."/>
            <person name="Konstantinidis K.T."/>
            <person name="Eloe-Fadrosh E.A."/>
            <person name="Kyrpides N.C."/>
            <person name="Woyke T."/>
        </authorList>
    </citation>
    <scope>NUCLEOTIDE SEQUENCE</scope>
    <source>
        <strain evidence="2">GVMAG-S-1101172-89</strain>
    </source>
</reference>
<evidence type="ECO:0000256" key="1">
    <source>
        <dbReference type="SAM" id="MobiDB-lite"/>
    </source>
</evidence>
<protein>
    <submittedName>
        <fullName evidence="2">Uncharacterized protein</fullName>
    </submittedName>
</protein>
<feature type="region of interest" description="Disordered" evidence="1">
    <location>
        <begin position="201"/>
        <end position="228"/>
    </location>
</feature>
<proteinExistence type="predicted"/>
<organism evidence="2">
    <name type="scientific">viral metagenome</name>
    <dbReference type="NCBI Taxonomy" id="1070528"/>
    <lineage>
        <taxon>unclassified sequences</taxon>
        <taxon>metagenomes</taxon>
        <taxon>organismal metagenomes</taxon>
    </lineage>
</organism>
<evidence type="ECO:0000313" key="2">
    <source>
        <dbReference type="EMBL" id="QHU12705.1"/>
    </source>
</evidence>
<accession>A0A6C0K3R3</accession>
<dbReference type="AlphaFoldDB" id="A0A6C0K3R3"/>
<name>A0A6C0K3R3_9ZZZZ</name>